<dbReference type="Proteomes" id="UP001282363">
    <property type="component" value="Unassembled WGS sequence"/>
</dbReference>
<dbReference type="AlphaFoldDB" id="A0AAJ2UC35"/>
<protein>
    <submittedName>
        <fullName evidence="1">Uncharacterized protein</fullName>
    </submittedName>
</protein>
<reference evidence="1" key="1">
    <citation type="submission" date="2023-10" db="EMBL/GenBank/DDBJ databases">
        <title>Genome sequences of Mycoplasma ovipneumoniae isolated from goats.</title>
        <authorList>
            <person name="Spergser J."/>
        </authorList>
    </citation>
    <scope>NUCLEOTIDE SEQUENCE</scope>
    <source>
        <strain evidence="1">GL19</strain>
    </source>
</reference>
<accession>A0AAJ2UC35</accession>
<organism evidence="1 2">
    <name type="scientific">Mesomycoplasma ovipneumoniae</name>
    <dbReference type="NCBI Taxonomy" id="29562"/>
    <lineage>
        <taxon>Bacteria</taxon>
        <taxon>Bacillati</taxon>
        <taxon>Mycoplasmatota</taxon>
        <taxon>Mycoplasmoidales</taxon>
        <taxon>Metamycoplasmataceae</taxon>
        <taxon>Mesomycoplasma</taxon>
    </lineage>
</organism>
<gene>
    <name evidence="1" type="ORF">R7U65_02555</name>
</gene>
<evidence type="ECO:0000313" key="1">
    <source>
        <dbReference type="EMBL" id="MDW2906484.1"/>
    </source>
</evidence>
<dbReference type="EMBL" id="JAWPFH010000009">
    <property type="protein sequence ID" value="MDW2906484.1"/>
    <property type="molecule type" value="Genomic_DNA"/>
</dbReference>
<evidence type="ECO:0000313" key="2">
    <source>
        <dbReference type="Proteomes" id="UP001282363"/>
    </source>
</evidence>
<dbReference type="InterPro" id="IPR054779">
    <property type="entry name" value="Cys_pept_put_mycoplasmatota"/>
</dbReference>
<dbReference type="RefSeq" id="WP_318045407.1">
    <property type="nucleotide sequence ID" value="NZ_JAWPFG010000008.1"/>
</dbReference>
<name>A0AAJ2UC35_9BACT</name>
<proteinExistence type="predicted"/>
<comment type="caution">
    <text evidence="1">The sequence shown here is derived from an EMBL/GenBank/DDBJ whole genome shotgun (WGS) entry which is preliminary data.</text>
</comment>
<sequence length="450" mass="52849">MIDLFENIVVKVEQNKTILNQQQLDFFIKASKAELFKKTNTTQDFLYHRVLRNIFGQPLLFLQFTNHYLIITPENYETNEIANASFDKELFDKNNVVYIPGFSLNNQIDGEYFGLVSKQKLDKRIVEVIKNQKDIYLNVTRLNTEKNKTKKEEYFNYKFRTRRGIANPDKIAEKAGKVRNLYSFNIGLDNSWWFKAKDSYSTLGYIEHQTDSGPAGLCEYIVMSLMLEYAETFIASGIFTDAEIARFFDIENNYSHNLSDGVAEYKYYKYKNTSDGTTEYNSLPYQLFELNGRYQDVKYASYFTSTLEKFLNGKEIKKHITTDYSASWMHSSNPETFLLKNRMPVMVSFANFKVGHNILLYGYDPDTEKYLVNFGWPGSSNLLISKWDIWSFWSLGYWWGFKIDDDYIKNHPPKQKLLSANGEIYSYPEIFEEGQAIDKNGNLIRDYDFY</sequence>
<dbReference type="NCBIfam" id="NF045837">
    <property type="entry name" value="Mplas_Cys_pep"/>
    <property type="match status" value="1"/>
</dbReference>